<dbReference type="EMBL" id="CP013729">
    <property type="protein sequence ID" value="ALV04556.1"/>
    <property type="molecule type" value="Genomic_DNA"/>
</dbReference>
<organism evidence="1 2">
    <name type="scientific">Roseateles depolymerans</name>
    <dbReference type="NCBI Taxonomy" id="76731"/>
    <lineage>
        <taxon>Bacteria</taxon>
        <taxon>Pseudomonadati</taxon>
        <taxon>Pseudomonadota</taxon>
        <taxon>Betaproteobacteria</taxon>
        <taxon>Burkholderiales</taxon>
        <taxon>Sphaerotilaceae</taxon>
        <taxon>Roseateles</taxon>
    </lineage>
</organism>
<reference evidence="1 2" key="1">
    <citation type="submission" date="2015-12" db="EMBL/GenBank/DDBJ databases">
        <title>Complete genome of Roseateles depolymerans KCTC 42856.</title>
        <authorList>
            <person name="Kim K.M."/>
        </authorList>
    </citation>
    <scope>NUCLEOTIDE SEQUENCE [LARGE SCALE GENOMIC DNA]</scope>
    <source>
        <strain evidence="1 2">KCTC 42856</strain>
    </source>
</reference>
<gene>
    <name evidence="1" type="ORF">RD2015_50</name>
</gene>
<dbReference type="Proteomes" id="UP000060699">
    <property type="component" value="Chromosome"/>
</dbReference>
<evidence type="ECO:0000313" key="1">
    <source>
        <dbReference type="EMBL" id="ALV04556.1"/>
    </source>
</evidence>
<proteinExistence type="predicted"/>
<sequence>MLSTARETLPCIQGGGERASQILQVRAALVAHCCRGAARPLGIHWTEDLESAWRVLRSAALLATPARMADQEWRLRLALMRQLAAQDTGLCARMLSDGDRQCIEASGGRPPTVDAAQRIALMKQLITALQEDDPAALLVAALQQVELDGHELRAFIAT</sequence>
<name>A0A0U3MAK0_9BURK</name>
<accession>A0A0U3MAK0</accession>
<dbReference type="AlphaFoldDB" id="A0A0U3MAK0"/>
<dbReference type="KEGG" id="rdp:RD2015_50"/>
<dbReference type="STRING" id="76731.RD2015_50"/>
<keyword evidence="2" id="KW-1185">Reference proteome</keyword>
<evidence type="ECO:0000313" key="2">
    <source>
        <dbReference type="Proteomes" id="UP000060699"/>
    </source>
</evidence>
<protein>
    <submittedName>
        <fullName evidence="1">Uncharacterized protein</fullName>
    </submittedName>
</protein>